<dbReference type="EC" id="2.3.2.27" evidence="2"/>
<dbReference type="EMBL" id="CAJHIA010000036">
    <property type="protein sequence ID" value="CAD6451477.1"/>
    <property type="molecule type" value="Genomic_DNA"/>
</dbReference>
<gene>
    <name evidence="8" type="ORF">SCLTRI_LOCUS9547</name>
</gene>
<reference evidence="8" key="1">
    <citation type="submission" date="2020-10" db="EMBL/GenBank/DDBJ databases">
        <authorList>
            <person name="Kusch S."/>
        </authorList>
    </citation>
    <scope>NUCLEOTIDE SEQUENCE</scope>
    <source>
        <strain evidence="8">SwB9</strain>
    </source>
</reference>
<feature type="domain" description="RING-type" evidence="7">
    <location>
        <begin position="25"/>
        <end position="66"/>
    </location>
</feature>
<dbReference type="GO" id="GO:0061630">
    <property type="term" value="F:ubiquitin protein ligase activity"/>
    <property type="evidence" value="ECO:0007669"/>
    <property type="project" value="UniProtKB-EC"/>
</dbReference>
<evidence type="ECO:0000256" key="1">
    <source>
        <dbReference type="ARBA" id="ARBA00000900"/>
    </source>
</evidence>
<dbReference type="Gene3D" id="3.30.40.10">
    <property type="entry name" value="Zinc/RING finger domain, C3HC4 (zinc finger)"/>
    <property type="match status" value="1"/>
</dbReference>
<keyword evidence="6" id="KW-0862">Zinc</keyword>
<dbReference type="AlphaFoldDB" id="A0A8H2W5I2"/>
<evidence type="ECO:0000256" key="6">
    <source>
        <dbReference type="PROSITE-ProRule" id="PRU00175"/>
    </source>
</evidence>
<dbReference type="PROSITE" id="PS50089">
    <property type="entry name" value="ZF_RING_2"/>
    <property type="match status" value="1"/>
</dbReference>
<evidence type="ECO:0000256" key="2">
    <source>
        <dbReference type="ARBA" id="ARBA00012483"/>
    </source>
</evidence>
<proteinExistence type="predicted"/>
<dbReference type="PANTHER" id="PTHR46077">
    <property type="entry name" value="E3 UBIQUITIN-PROTEIN LIGASE TOPORS"/>
    <property type="match status" value="1"/>
</dbReference>
<dbReference type="GO" id="GO:0008270">
    <property type="term" value="F:zinc ion binding"/>
    <property type="evidence" value="ECO:0007669"/>
    <property type="project" value="UniProtKB-KW"/>
</dbReference>
<dbReference type="OrthoDB" id="444265at2759"/>
<dbReference type="GO" id="GO:0000209">
    <property type="term" value="P:protein polyubiquitination"/>
    <property type="evidence" value="ECO:0007669"/>
    <property type="project" value="TreeGrafter"/>
</dbReference>
<dbReference type="PANTHER" id="PTHR46077:SF1">
    <property type="entry name" value="TOP1 BINDING ARGININE_SERINE RICH PROTEIN, E3 UBIQUITIN LIGASE"/>
    <property type="match status" value="1"/>
</dbReference>
<keyword evidence="4" id="KW-0805">Transcription regulation</keyword>
<keyword evidence="3" id="KW-0808">Transferase</keyword>
<keyword evidence="9" id="KW-1185">Reference proteome</keyword>
<dbReference type="Pfam" id="PF13639">
    <property type="entry name" value="zf-RING_2"/>
    <property type="match status" value="1"/>
</dbReference>
<dbReference type="SUPFAM" id="SSF57850">
    <property type="entry name" value="RING/U-box"/>
    <property type="match status" value="1"/>
</dbReference>
<evidence type="ECO:0000256" key="4">
    <source>
        <dbReference type="ARBA" id="ARBA00023015"/>
    </source>
</evidence>
<keyword evidence="5" id="KW-0804">Transcription</keyword>
<comment type="caution">
    <text evidence="8">The sequence shown here is derived from an EMBL/GenBank/DDBJ whole genome shotgun (WGS) entry which is preliminary data.</text>
</comment>
<accession>A0A8H2W5I2</accession>
<dbReference type="GO" id="GO:0006513">
    <property type="term" value="P:protein monoubiquitination"/>
    <property type="evidence" value="ECO:0007669"/>
    <property type="project" value="TreeGrafter"/>
</dbReference>
<dbReference type="Proteomes" id="UP000624404">
    <property type="component" value="Unassembled WGS sequence"/>
</dbReference>
<name>A0A8H2W5I2_9HELO</name>
<evidence type="ECO:0000256" key="3">
    <source>
        <dbReference type="ARBA" id="ARBA00022679"/>
    </source>
</evidence>
<evidence type="ECO:0000313" key="8">
    <source>
        <dbReference type="EMBL" id="CAD6451477.1"/>
    </source>
</evidence>
<dbReference type="InterPro" id="IPR001841">
    <property type="entry name" value="Znf_RING"/>
</dbReference>
<evidence type="ECO:0000256" key="5">
    <source>
        <dbReference type="ARBA" id="ARBA00023163"/>
    </source>
</evidence>
<dbReference type="InterPro" id="IPR013083">
    <property type="entry name" value="Znf_RING/FYVE/PHD"/>
</dbReference>
<comment type="catalytic activity">
    <reaction evidence="1">
        <text>S-ubiquitinyl-[E2 ubiquitin-conjugating enzyme]-L-cysteine + [acceptor protein]-L-lysine = [E2 ubiquitin-conjugating enzyme]-L-cysteine + N(6)-ubiquitinyl-[acceptor protein]-L-lysine.</text>
        <dbReference type="EC" id="2.3.2.27"/>
    </reaction>
</comment>
<keyword evidence="6" id="KW-0863">Zinc-finger</keyword>
<sequence length="292" mass="33744">MSDDDCSICLLAPVSERCGREVGDCKICDQSVSWKGRVEPCGHEVFHHCCIEGWLDKGERTCPICRGNIIGIRHNFSQDGNHSKYRKLAELEPRRVVLFLAHGVQRALLIPQQNVRRRISVYLTKSFSIPIISFIRRRVTPQDIANSSDMEARVRLFAEHEIQIFSAKCVCPACQEPTSSSSIHMIVPSEVEVIRNFVVNKIVDLLKRYDLQDKAVEIEQEAEQYLNEHARLFLHELRAWIESPFDTLEQWHRNARYLNDSFLTSIEDNYPLVYSPSRRPNLIRRNAGLQRG</sequence>
<dbReference type="SMART" id="SM00184">
    <property type="entry name" value="RING"/>
    <property type="match status" value="1"/>
</dbReference>
<evidence type="ECO:0000313" key="9">
    <source>
        <dbReference type="Proteomes" id="UP000624404"/>
    </source>
</evidence>
<evidence type="ECO:0000259" key="7">
    <source>
        <dbReference type="PROSITE" id="PS50089"/>
    </source>
</evidence>
<organism evidence="8 9">
    <name type="scientific">Sclerotinia trifoliorum</name>
    <dbReference type="NCBI Taxonomy" id="28548"/>
    <lineage>
        <taxon>Eukaryota</taxon>
        <taxon>Fungi</taxon>
        <taxon>Dikarya</taxon>
        <taxon>Ascomycota</taxon>
        <taxon>Pezizomycotina</taxon>
        <taxon>Leotiomycetes</taxon>
        <taxon>Helotiales</taxon>
        <taxon>Sclerotiniaceae</taxon>
        <taxon>Sclerotinia</taxon>
    </lineage>
</organism>
<keyword evidence="6" id="KW-0479">Metal-binding</keyword>
<protein>
    <recommendedName>
        <fullName evidence="2">RING-type E3 ubiquitin transferase</fullName>
        <ecNumber evidence="2">2.3.2.27</ecNumber>
    </recommendedName>
</protein>